<dbReference type="FunFam" id="3.40.605.10:FF:000004">
    <property type="entry name" value="Aldehyde dehydrogenase"/>
    <property type="match status" value="1"/>
</dbReference>
<evidence type="ECO:0000256" key="1">
    <source>
        <dbReference type="ARBA" id="ARBA00005641"/>
    </source>
</evidence>
<dbReference type="EMBL" id="CDPU01000020">
    <property type="protein sequence ID" value="CEO50802.1"/>
    <property type="molecule type" value="Genomic_DNA"/>
</dbReference>
<dbReference type="GO" id="GO:0000272">
    <property type="term" value="P:polysaccharide catabolic process"/>
    <property type="evidence" value="ECO:0007669"/>
    <property type="project" value="InterPro"/>
</dbReference>
<evidence type="ECO:0000259" key="13">
    <source>
        <dbReference type="Pfam" id="PF26410"/>
    </source>
</evidence>
<evidence type="ECO:0000256" key="6">
    <source>
        <dbReference type="ARBA" id="ARBA00023295"/>
    </source>
</evidence>
<dbReference type="GO" id="GO:0006081">
    <property type="term" value="P:aldehyde metabolic process"/>
    <property type="evidence" value="ECO:0007669"/>
    <property type="project" value="InterPro"/>
</dbReference>
<organism evidence="14">
    <name type="scientific">Bionectria ochroleuca</name>
    <name type="common">Gliocladium roseum</name>
    <dbReference type="NCBI Taxonomy" id="29856"/>
    <lineage>
        <taxon>Eukaryota</taxon>
        <taxon>Fungi</taxon>
        <taxon>Dikarya</taxon>
        <taxon>Ascomycota</taxon>
        <taxon>Pezizomycotina</taxon>
        <taxon>Sordariomycetes</taxon>
        <taxon>Hypocreomycetidae</taxon>
        <taxon>Hypocreales</taxon>
        <taxon>Bionectriaceae</taxon>
        <taxon>Clonostachys</taxon>
    </lineage>
</organism>
<dbReference type="AlphaFoldDB" id="A0A0B7K5I9"/>
<dbReference type="GO" id="GO:0004029">
    <property type="term" value="F:aldehyde dehydrogenase (NAD+) activity"/>
    <property type="evidence" value="ECO:0007669"/>
    <property type="project" value="TreeGrafter"/>
</dbReference>
<dbReference type="PROSITE" id="PS00070">
    <property type="entry name" value="ALDEHYDE_DEHYDR_CYS"/>
    <property type="match status" value="1"/>
</dbReference>
<protein>
    <recommendedName>
        <fullName evidence="8">Beta-apo-4'-carotenal oxygenase</fullName>
        <ecNumber evidence="7">1.2.1.82</ecNumber>
    </recommendedName>
    <alternativeName>
        <fullName evidence="9">Beta-apo-4'-carotenal dehydrogenase</fullName>
    </alternativeName>
</protein>
<feature type="region of interest" description="Disordered" evidence="10">
    <location>
        <begin position="898"/>
        <end position="928"/>
    </location>
</feature>
<dbReference type="InterPro" id="IPR017853">
    <property type="entry name" value="GH"/>
</dbReference>
<dbReference type="Gene3D" id="3.20.20.80">
    <property type="entry name" value="Glycosidases"/>
    <property type="match status" value="1"/>
</dbReference>
<evidence type="ECO:0000256" key="4">
    <source>
        <dbReference type="ARBA" id="ARBA00022801"/>
    </source>
</evidence>
<dbReference type="SUPFAM" id="SSF51445">
    <property type="entry name" value="(Trans)glycosidases"/>
    <property type="match status" value="1"/>
</dbReference>
<evidence type="ECO:0000256" key="2">
    <source>
        <dbReference type="ARBA" id="ARBA00009986"/>
    </source>
</evidence>
<dbReference type="InterPro" id="IPR012394">
    <property type="entry name" value="Aldehyde_DH_NAD(P)"/>
</dbReference>
<evidence type="ECO:0000259" key="12">
    <source>
        <dbReference type="Pfam" id="PF00171"/>
    </source>
</evidence>
<dbReference type="InterPro" id="IPR016163">
    <property type="entry name" value="Ald_DH_C"/>
</dbReference>
<evidence type="ECO:0000313" key="14">
    <source>
        <dbReference type="EMBL" id="CEO50802.1"/>
    </source>
</evidence>
<feature type="domain" description="Aldehyde dehydrogenase" evidence="12">
    <location>
        <begin position="428"/>
        <end position="859"/>
    </location>
</feature>
<evidence type="ECO:0000256" key="9">
    <source>
        <dbReference type="ARBA" id="ARBA00082640"/>
    </source>
</evidence>
<dbReference type="SUPFAM" id="SSF53720">
    <property type="entry name" value="ALDH-like"/>
    <property type="match status" value="1"/>
</dbReference>
<dbReference type="Pfam" id="PF26410">
    <property type="entry name" value="GH5_mannosidase"/>
    <property type="match status" value="1"/>
</dbReference>
<dbReference type="InterPro" id="IPR001547">
    <property type="entry name" value="Glyco_hydro_5"/>
</dbReference>
<evidence type="ECO:0000256" key="7">
    <source>
        <dbReference type="ARBA" id="ARBA00066967"/>
    </source>
</evidence>
<dbReference type="InterPro" id="IPR016162">
    <property type="entry name" value="Ald_DH_N"/>
</dbReference>
<dbReference type="PANTHER" id="PTHR43570">
    <property type="entry name" value="ALDEHYDE DEHYDROGENASE"/>
    <property type="match status" value="1"/>
</dbReference>
<dbReference type="InterPro" id="IPR016161">
    <property type="entry name" value="Ald_DH/histidinol_DH"/>
</dbReference>
<dbReference type="Pfam" id="PF00171">
    <property type="entry name" value="Aldedh"/>
    <property type="match status" value="1"/>
</dbReference>
<dbReference type="PANTHER" id="PTHR43570:SF16">
    <property type="entry name" value="ALDEHYDE DEHYDROGENASE TYPE III, ISOFORM Q"/>
    <property type="match status" value="1"/>
</dbReference>
<dbReference type="InterPro" id="IPR015590">
    <property type="entry name" value="Aldehyde_DH_dom"/>
</dbReference>
<accession>A0A0B7K5I9</accession>
<dbReference type="GO" id="GO:0005737">
    <property type="term" value="C:cytoplasm"/>
    <property type="evidence" value="ECO:0007669"/>
    <property type="project" value="TreeGrafter"/>
</dbReference>
<keyword evidence="5" id="KW-0560">Oxidoreductase</keyword>
<dbReference type="InterPro" id="IPR016160">
    <property type="entry name" value="Ald_DH_CS_CYS"/>
</dbReference>
<evidence type="ECO:0000256" key="5">
    <source>
        <dbReference type="ARBA" id="ARBA00023002"/>
    </source>
</evidence>
<keyword evidence="4" id="KW-0378">Hydrolase</keyword>
<comment type="similarity">
    <text evidence="1">Belongs to the glycosyl hydrolase 5 (cellulase A) family.</text>
</comment>
<feature type="chain" id="PRO_5002119199" description="Beta-apo-4'-carotenal oxygenase" evidence="11">
    <location>
        <begin position="22"/>
        <end position="952"/>
    </location>
</feature>
<keyword evidence="11" id="KW-0732">Signal</keyword>
<dbReference type="EC" id="1.2.1.82" evidence="7"/>
<dbReference type="GO" id="GO:0004553">
    <property type="term" value="F:hydrolase activity, hydrolyzing O-glycosyl compounds"/>
    <property type="evidence" value="ECO:0007669"/>
    <property type="project" value="InterPro"/>
</dbReference>
<feature type="domain" description="Glycoside hydrolase family 5" evidence="13">
    <location>
        <begin position="33"/>
        <end position="332"/>
    </location>
</feature>
<proteinExistence type="inferred from homology"/>
<evidence type="ECO:0000256" key="3">
    <source>
        <dbReference type="ARBA" id="ARBA00022746"/>
    </source>
</evidence>
<reference evidence="14" key="1">
    <citation type="submission" date="2015-01" db="EMBL/GenBank/DDBJ databases">
        <authorList>
            <person name="Durling Mikael"/>
        </authorList>
    </citation>
    <scope>NUCLEOTIDE SEQUENCE</scope>
</reference>
<evidence type="ECO:0000256" key="8">
    <source>
        <dbReference type="ARBA" id="ARBA00071369"/>
    </source>
</evidence>
<comment type="similarity">
    <text evidence="2">Belongs to the aldehyde dehydrogenase family.</text>
</comment>
<dbReference type="GO" id="GO:0016117">
    <property type="term" value="P:carotenoid biosynthetic process"/>
    <property type="evidence" value="ECO:0007669"/>
    <property type="project" value="UniProtKB-KW"/>
</dbReference>
<name>A0A0B7K5I9_BIOOC</name>
<evidence type="ECO:0000256" key="11">
    <source>
        <dbReference type="SAM" id="SignalP"/>
    </source>
</evidence>
<keyword evidence="3" id="KW-0125">Carotenoid biosynthesis</keyword>
<dbReference type="Gene3D" id="3.40.309.10">
    <property type="entry name" value="Aldehyde Dehydrogenase, Chain A, domain 2"/>
    <property type="match status" value="1"/>
</dbReference>
<evidence type="ECO:0000256" key="10">
    <source>
        <dbReference type="SAM" id="MobiDB-lite"/>
    </source>
</evidence>
<sequence length="952" mass="106934">MRFNCVQAVPWCLLLSEAATAVPHPRNQVPPGFVTTEGGKFKLDGKDFYFAGSNAYYFPFSGTDEDIEKGLKAAREAKLKVFRTWGFNDKNVTYNPDGLPKYGDEGAGATEVVFQRWDNGKSKIDVTPFDRVVSAAEKNDIKLLVALTNNWADYGGSDVYVVNLGGQYHDDFYKVPRIKDAFKRYVKEFVTRYKDSPTIFAWELGNEPRCGADGVRNLPRSEDGCDPHVLGAWISEMSAYIKEIDPNHLVTWGGEGDFNIESDDWAYNGKNGGDFSADIALDTIDFGTFHSYPDWWSKTVEWTDQWIKDHAEAARKANKPVLHEEYGWMTDLGRWENLGKVSNVSRIEAIGGWQQIGLEEKISDMYWQYGYSGYSYGRNHNDSFTIYLDDEEAKTLVYKHAKDMEKLNHNWGRSMTWSNEVISDKMAAPYSTREEIDDAHSALTATFATGRTKDLAWRKWQLKQLWWLLEDNEERILEVLRKDLDRHTFESCMTDLLVLKEEILDFLKNLDKWTAEVKIDAGFIFGYLSKSHYRKEPLGVSLIIGAWNFPILMALLPVVPAIASGCCVLIKPSELAIHSEALLKELIPKYLDPTAIRILTGGVSETTYILEKRWNQIFFTGSSKVGQFVAEAAAKHLTPTVLELGGLGPAVVTKTADIDLAARRIAFSKFVNAGQICVAVNHVIAEPEIVDKLVERLSYWNDQFVKEGDNTMCKIINARNFDRLADLLEKTNGKIVYGGKLDKKATFIHPTIVRNVTLEDSLMSEEMFGPILPIITATFEDAIQCINSLSNPLASYIFSKDDSMVQDFLNRTLSGGVTVNNVVMHSSVRGAPFGGVGGSGYGYYHGVTGIDCFTHKRTVTTPPSWLDGLMAFTYPPYQLSKVSYVKAKNSLGFKRGETLEDQREGSSGAGTWALSASRAPGEDQIADTKSVRMKEIACHVRLDDLRRRSDSR</sequence>
<gene>
    <name evidence="14" type="ORF">BN869_000006860_1</name>
</gene>
<dbReference type="Gene3D" id="3.40.605.10">
    <property type="entry name" value="Aldehyde Dehydrogenase, Chain A, domain 1"/>
    <property type="match status" value="1"/>
</dbReference>
<keyword evidence="6" id="KW-0326">Glycosidase</keyword>
<feature type="signal peptide" evidence="11">
    <location>
        <begin position="1"/>
        <end position="21"/>
    </location>
</feature>